<evidence type="ECO:0000313" key="2">
    <source>
        <dbReference type="EMBL" id="PRZ50270.1"/>
    </source>
</evidence>
<dbReference type="RefSeq" id="WP_106162020.1">
    <property type="nucleotide sequence ID" value="NZ_PVUF01000001.1"/>
</dbReference>
<feature type="transmembrane region" description="Helical" evidence="1">
    <location>
        <begin position="29"/>
        <end position="46"/>
    </location>
</feature>
<evidence type="ECO:0000313" key="3">
    <source>
        <dbReference type="Proteomes" id="UP000237718"/>
    </source>
</evidence>
<feature type="transmembrane region" description="Helical" evidence="1">
    <location>
        <begin position="163"/>
        <end position="181"/>
    </location>
</feature>
<keyword evidence="1" id="KW-0812">Transmembrane</keyword>
<feature type="transmembrane region" description="Helical" evidence="1">
    <location>
        <begin position="6"/>
        <end position="22"/>
    </location>
</feature>
<dbReference type="AlphaFoldDB" id="A0A2T1ANU0"/>
<keyword evidence="1" id="KW-1133">Transmembrane helix</keyword>
<feature type="transmembrane region" description="Helical" evidence="1">
    <location>
        <begin position="58"/>
        <end position="77"/>
    </location>
</feature>
<gene>
    <name evidence="2" type="ORF">CLV89_101488</name>
</gene>
<evidence type="ECO:0008006" key="4">
    <source>
        <dbReference type="Google" id="ProtNLM"/>
    </source>
</evidence>
<keyword evidence="1" id="KW-0472">Membrane</keyword>
<sequence length="488" mass="54221">MPNAIATMMLLVWPVAALVFFQRLPLHRAILLCLIGGYLLLPPVAAFDLPLVPDLDKFSISSLMALAGCVFVAKQPVPMMPRSWVLRVLTAVFVLSAVPTVLTNSDRIVFEAVPHSAPIVFFHSELPGLRLRDLASVISSQIIVLIPFFIARRYLSTPEAHREILLAFVIAGLIYTVPSLIEIRFSPQMNVWIYGFFQHDFAQMVRQGGYRPIVFLPHALWLALFMFSAMVAAVALARTATNPNKVRFTFAAVYLFGMLILCKSMASLAYGLAFTPVIALASHRFQVRLALIIALIGCIYPMLRNAHVIPLDTILAQVEAISPERAQSLGYRFDNEEILLERAAEKPMFGWGGWGRNLIRDGETGRILSIPDGHWIIAFGSFGWVGYLAEMGLLTGALALLYLALRKMPEREISPTVSCIALILGATLMDMLLNDTLVPVTWMCAGALLGYAERQLYPGLFAPRKALFDGRQEIDTPPRQERLRPVMD</sequence>
<dbReference type="Proteomes" id="UP000237718">
    <property type="component" value="Unassembled WGS sequence"/>
</dbReference>
<dbReference type="EMBL" id="PVUF01000001">
    <property type="protein sequence ID" value="PRZ50270.1"/>
    <property type="molecule type" value="Genomic_DNA"/>
</dbReference>
<feature type="transmembrane region" description="Helical" evidence="1">
    <location>
        <begin position="134"/>
        <end position="151"/>
    </location>
</feature>
<feature type="transmembrane region" description="Helical" evidence="1">
    <location>
        <begin position="285"/>
        <end position="303"/>
    </location>
</feature>
<proteinExistence type="predicted"/>
<feature type="transmembrane region" description="Helical" evidence="1">
    <location>
        <begin position="248"/>
        <end position="273"/>
    </location>
</feature>
<reference evidence="2 3" key="1">
    <citation type="submission" date="2018-03" db="EMBL/GenBank/DDBJ databases">
        <title>Genomic Encyclopedia of Archaeal and Bacterial Type Strains, Phase II (KMG-II): from individual species to whole genera.</title>
        <authorList>
            <person name="Goeker M."/>
        </authorList>
    </citation>
    <scope>NUCLEOTIDE SEQUENCE [LARGE SCALE GENOMIC DNA]</scope>
    <source>
        <strain evidence="2 3">DSM 25328</strain>
    </source>
</reference>
<evidence type="ECO:0000256" key="1">
    <source>
        <dbReference type="SAM" id="Phobius"/>
    </source>
</evidence>
<feature type="transmembrane region" description="Helical" evidence="1">
    <location>
        <begin position="375"/>
        <end position="401"/>
    </location>
</feature>
<feature type="transmembrane region" description="Helical" evidence="1">
    <location>
        <begin position="213"/>
        <end position="236"/>
    </location>
</feature>
<protein>
    <recommendedName>
        <fullName evidence="4">O-antigen ligase-like membrane protein</fullName>
    </recommendedName>
</protein>
<dbReference type="OrthoDB" id="7595044at2"/>
<feature type="transmembrane region" description="Helical" evidence="1">
    <location>
        <begin position="84"/>
        <end position="102"/>
    </location>
</feature>
<comment type="caution">
    <text evidence="2">The sequence shown here is derived from an EMBL/GenBank/DDBJ whole genome shotgun (WGS) entry which is preliminary data.</text>
</comment>
<organism evidence="2 3">
    <name type="scientific">Tritonibacter scottomollicae</name>
    <name type="common">Epibacterium scottomollicae</name>
    <dbReference type="NCBI Taxonomy" id="483013"/>
    <lineage>
        <taxon>Bacteria</taxon>
        <taxon>Pseudomonadati</taxon>
        <taxon>Pseudomonadota</taxon>
        <taxon>Alphaproteobacteria</taxon>
        <taxon>Rhodobacterales</taxon>
        <taxon>Paracoccaceae</taxon>
        <taxon>Tritonibacter</taxon>
    </lineage>
</organism>
<accession>A0A2T1ANU0</accession>
<name>A0A2T1ANU0_TRISK</name>